<evidence type="ECO:0000313" key="2">
    <source>
        <dbReference type="Proteomes" id="UP001595891"/>
    </source>
</evidence>
<accession>A0ABV9EPQ6</accession>
<dbReference type="RefSeq" id="WP_262844292.1">
    <property type="nucleotide sequence ID" value="NZ_JANZYP010000027.1"/>
</dbReference>
<protein>
    <submittedName>
        <fullName evidence="1">Uncharacterized protein</fullName>
    </submittedName>
</protein>
<sequence>MVDTLIIPVLVTTDLPPGTDLAEFGRLVADAAAALPGDRGVPYPGYLSGAAFWLDQPGPARPPGGVTLADHLRFAAILGHLSTREPRPPRTILADARAAITSAVSGRYGDLGSPPAVLAITSEDVRVRTPDTAVPAATRQGLPELAAAARSYL</sequence>
<name>A0ABV9EPQ6_9ACTN</name>
<evidence type="ECO:0000313" key="1">
    <source>
        <dbReference type="EMBL" id="MFC4590833.1"/>
    </source>
</evidence>
<reference evidence="2" key="1">
    <citation type="journal article" date="2019" name="Int. J. Syst. Evol. Microbiol.">
        <title>The Global Catalogue of Microorganisms (GCM) 10K type strain sequencing project: providing services to taxonomists for standard genome sequencing and annotation.</title>
        <authorList>
            <consortium name="The Broad Institute Genomics Platform"/>
            <consortium name="The Broad Institute Genome Sequencing Center for Infectious Disease"/>
            <person name="Wu L."/>
            <person name="Ma J."/>
        </authorList>
    </citation>
    <scope>NUCLEOTIDE SEQUENCE [LARGE SCALE GENOMIC DNA]</scope>
    <source>
        <strain evidence="2">CCUG 49560</strain>
    </source>
</reference>
<gene>
    <name evidence="1" type="ORF">ACFO8L_32380</name>
</gene>
<keyword evidence="2" id="KW-1185">Reference proteome</keyword>
<dbReference type="Proteomes" id="UP001595891">
    <property type="component" value="Unassembled WGS sequence"/>
</dbReference>
<organism evidence="1 2">
    <name type="scientific">Sphaerisporangium corydalis</name>
    <dbReference type="NCBI Taxonomy" id="1441875"/>
    <lineage>
        <taxon>Bacteria</taxon>
        <taxon>Bacillati</taxon>
        <taxon>Actinomycetota</taxon>
        <taxon>Actinomycetes</taxon>
        <taxon>Streptosporangiales</taxon>
        <taxon>Streptosporangiaceae</taxon>
        <taxon>Sphaerisporangium</taxon>
    </lineage>
</organism>
<dbReference type="EMBL" id="JBHSFN010000026">
    <property type="protein sequence ID" value="MFC4590833.1"/>
    <property type="molecule type" value="Genomic_DNA"/>
</dbReference>
<comment type="caution">
    <text evidence="1">The sequence shown here is derived from an EMBL/GenBank/DDBJ whole genome shotgun (WGS) entry which is preliminary data.</text>
</comment>
<proteinExistence type="predicted"/>